<evidence type="ECO:0000313" key="1">
    <source>
        <dbReference type="EMBL" id="AYF27045.1"/>
    </source>
</evidence>
<name>A0A386WFE8_9ACTN</name>
<proteinExistence type="predicted"/>
<evidence type="ECO:0008006" key="3">
    <source>
        <dbReference type="Google" id="ProtNLM"/>
    </source>
</evidence>
<evidence type="ECO:0000313" key="2">
    <source>
        <dbReference type="Proteomes" id="UP000267804"/>
    </source>
</evidence>
<sequence>MDGAEVDRLTVDGVGSIAHLLPRSRGRCGVYELTFADGERYVGQAVDVVARFGMHRKTWTDIVEITFRRVPRDRLDDEERDQIRRRESAGVRLRNVVHTAGRLGAAELDRILSPAEQQRWLAGHEPCPVALAPHEWYPAQHRRTRHQFDRLRADARFTAEMARLVGAYLRLTMPVPEETQRDFWTITALPSTNAGTYPRLFTVSVHSLETLYVCHDRRWPHALQICLNVDKTVAQSQLRTRLRLRAMRAAPYGNRVRPLVLALRFGSVAGAYEALTRPQIVKAARRLNLDLMRKGPALNWKTHCPDLVRHVLSG</sequence>
<accession>A0A386WFE8</accession>
<reference evidence="1 2" key="1">
    <citation type="submission" date="2017-10" db="EMBL/GenBank/DDBJ databases">
        <title>Integration of genomic and chemical information greatly accelerates assignment of the full stereostructure of myelolactone, a potent inhibitor of myeloma from a marine-derived Micromonospora.</title>
        <authorList>
            <person name="Kim M.C."/>
            <person name="Machado H."/>
            <person name="Jensen P.R."/>
            <person name="Fenical W."/>
        </authorList>
    </citation>
    <scope>NUCLEOTIDE SEQUENCE [LARGE SCALE GENOMIC DNA]</scope>
    <source>
        <strain evidence="1 2">CNY-010</strain>
    </source>
</reference>
<dbReference type="RefSeq" id="WP_120569420.1">
    <property type="nucleotide sequence ID" value="NZ_CP024087.1"/>
</dbReference>
<dbReference type="Proteomes" id="UP000267804">
    <property type="component" value="Chromosome"/>
</dbReference>
<organism evidence="1 2">
    <name type="scientific">Micromonospora tulbaghiae</name>
    <dbReference type="NCBI Taxonomy" id="479978"/>
    <lineage>
        <taxon>Bacteria</taxon>
        <taxon>Bacillati</taxon>
        <taxon>Actinomycetota</taxon>
        <taxon>Actinomycetes</taxon>
        <taxon>Micromonosporales</taxon>
        <taxon>Micromonosporaceae</taxon>
        <taxon>Micromonospora</taxon>
    </lineage>
</organism>
<protein>
    <recommendedName>
        <fullName evidence="3">GIY-YIG domain-containing protein</fullName>
    </recommendedName>
</protein>
<dbReference type="CDD" id="cd00719">
    <property type="entry name" value="GIY-YIG_SF"/>
    <property type="match status" value="1"/>
</dbReference>
<dbReference type="KEGG" id="mtua:CSH63_06295"/>
<dbReference type="AlphaFoldDB" id="A0A386WFE8"/>
<dbReference type="EMBL" id="CP024087">
    <property type="protein sequence ID" value="AYF27045.1"/>
    <property type="molecule type" value="Genomic_DNA"/>
</dbReference>
<gene>
    <name evidence="1" type="ORF">CSH63_06295</name>
</gene>